<gene>
    <name evidence="2" type="ORF">J2S57_005594</name>
</gene>
<dbReference type="Proteomes" id="UP001235712">
    <property type="component" value="Unassembled WGS sequence"/>
</dbReference>
<evidence type="ECO:0000256" key="1">
    <source>
        <dbReference type="SAM" id="MobiDB-lite"/>
    </source>
</evidence>
<name>A0ABT9PCE7_9ACTN</name>
<comment type="caution">
    <text evidence="2">The sequence shown here is derived from an EMBL/GenBank/DDBJ whole genome shotgun (WGS) entry which is preliminary data.</text>
</comment>
<reference evidence="2 3" key="1">
    <citation type="submission" date="2023-07" db="EMBL/GenBank/DDBJ databases">
        <title>Sequencing the genomes of 1000 actinobacteria strains.</title>
        <authorList>
            <person name="Klenk H.-P."/>
        </authorList>
    </citation>
    <scope>NUCLEOTIDE SEQUENCE [LARGE SCALE GENOMIC DNA]</scope>
    <source>
        <strain evidence="2 3">DSM 44388</strain>
    </source>
</reference>
<organism evidence="2 3">
    <name type="scientific">Kineosporia succinea</name>
    <dbReference type="NCBI Taxonomy" id="84632"/>
    <lineage>
        <taxon>Bacteria</taxon>
        <taxon>Bacillati</taxon>
        <taxon>Actinomycetota</taxon>
        <taxon>Actinomycetes</taxon>
        <taxon>Kineosporiales</taxon>
        <taxon>Kineosporiaceae</taxon>
        <taxon>Kineosporia</taxon>
    </lineage>
</organism>
<feature type="region of interest" description="Disordered" evidence="1">
    <location>
        <begin position="1"/>
        <end position="29"/>
    </location>
</feature>
<dbReference type="EMBL" id="JAUSQZ010000001">
    <property type="protein sequence ID" value="MDP9829845.1"/>
    <property type="molecule type" value="Genomic_DNA"/>
</dbReference>
<accession>A0ABT9PCE7</accession>
<protein>
    <recommendedName>
        <fullName evidence="4">EndoU nuclease-like protein</fullName>
    </recommendedName>
</protein>
<keyword evidence="3" id="KW-1185">Reference proteome</keyword>
<evidence type="ECO:0000313" key="3">
    <source>
        <dbReference type="Proteomes" id="UP001235712"/>
    </source>
</evidence>
<evidence type="ECO:0000313" key="2">
    <source>
        <dbReference type="EMBL" id="MDP9829845.1"/>
    </source>
</evidence>
<sequence length="260" mass="28274">MLTSATRSSSSHDHPARPASPHATPVLPGSRAAAANVQELRRIAMNASVSGIVLRRQLETYEPGHNRYTNRQIATFVEELPGGQTPAEAVALFRARFPYQVHDDLARMRRMLRGLPDRGTPRPDPAVPVFRASFDGHLTGADFANGGAGYHVYRAQTLPAGVAAVNPDPAYDEGAYIGNVTRAHGPPVRSTFFPDSWDVARVRREIVDHWLTLRNVHGIVHVVRRGANRVAIGVNIVDGQIVSAFPAHRGAGGRWSTEPP</sequence>
<proteinExistence type="predicted"/>
<evidence type="ECO:0008006" key="4">
    <source>
        <dbReference type="Google" id="ProtNLM"/>
    </source>
</evidence>
<dbReference type="RefSeq" id="WP_307248446.1">
    <property type="nucleotide sequence ID" value="NZ_JAUSQZ010000001.1"/>
</dbReference>